<comment type="caution">
    <text evidence="1">The sequence shown here is derived from an EMBL/GenBank/DDBJ whole genome shotgun (WGS) entry which is preliminary data.</text>
</comment>
<reference evidence="1" key="1">
    <citation type="journal article" date="2022" name="bioRxiv">
        <title>Thiovibrio frasassiensisgen. nov., sp. nov., an autotrophic, elemental sulfur disproportionating bacterium isolated from sulfidic karst sediment, and proposal of Thiovibrionaceae fam. nov.</title>
        <authorList>
            <person name="Aronson H."/>
            <person name="Thomas C."/>
            <person name="Bhattacharyya M."/>
            <person name="Eckstein S."/>
            <person name="Jensen S."/>
            <person name="Barco R."/>
            <person name="Macalady J."/>
            <person name="Amend J."/>
        </authorList>
    </citation>
    <scope>NUCLEOTIDE SEQUENCE</scope>
    <source>
        <strain evidence="1">RS19-109</strain>
    </source>
</reference>
<protein>
    <submittedName>
        <fullName evidence="1">Uncharacterized protein</fullName>
    </submittedName>
</protein>
<evidence type="ECO:0000313" key="1">
    <source>
        <dbReference type="EMBL" id="MDG4474591.1"/>
    </source>
</evidence>
<dbReference type="Proteomes" id="UP001154240">
    <property type="component" value="Unassembled WGS sequence"/>
</dbReference>
<dbReference type="AlphaFoldDB" id="A0A9X4RK04"/>
<dbReference type="RefSeq" id="WP_307631572.1">
    <property type="nucleotide sequence ID" value="NZ_JAPHEH010000001.1"/>
</dbReference>
<evidence type="ECO:0000313" key="2">
    <source>
        <dbReference type="Proteomes" id="UP001154240"/>
    </source>
</evidence>
<accession>A0A9X4RK04</accession>
<name>A0A9X4RK04_9BACT</name>
<proteinExistence type="predicted"/>
<reference evidence="1" key="2">
    <citation type="submission" date="2022-10" db="EMBL/GenBank/DDBJ databases">
        <authorList>
            <person name="Aronson H.S."/>
        </authorList>
    </citation>
    <scope>NUCLEOTIDE SEQUENCE</scope>
    <source>
        <strain evidence="1">RS19-109</strain>
    </source>
</reference>
<gene>
    <name evidence="1" type="ORF">OLX77_00275</name>
</gene>
<dbReference type="EMBL" id="JAPHEH010000001">
    <property type="protein sequence ID" value="MDG4474591.1"/>
    <property type="molecule type" value="Genomic_DNA"/>
</dbReference>
<sequence length="58" mass="6688">MQVICCVCHKTKKHNSWAAKRSANSGDQRSHGYCPGCYQQMMERIENFFVMNSCRKSA</sequence>
<organism evidence="1 2">
    <name type="scientific">Thiovibrio frasassiensis</name>
    <dbReference type="NCBI Taxonomy" id="2984131"/>
    <lineage>
        <taxon>Bacteria</taxon>
        <taxon>Pseudomonadati</taxon>
        <taxon>Thermodesulfobacteriota</taxon>
        <taxon>Desulfobulbia</taxon>
        <taxon>Desulfobulbales</taxon>
        <taxon>Thiovibrionaceae</taxon>
        <taxon>Thiovibrio</taxon>
    </lineage>
</organism>
<keyword evidence="2" id="KW-1185">Reference proteome</keyword>